<name>A0ABQ9UW76_SAGOE</name>
<gene>
    <name evidence="2" type="ORF">P7K49_019017</name>
</gene>
<sequence>MGQGQHSCGLELNASLTSVRDVVYFQCPDSPLEDEVNGLPLLHHHKDDSKDKEDCPSEHGQRKGMVRRPGWKVISFKEKQEPLIPCPEELDPVGDTSGSAQASCNDDSLGQV</sequence>
<reference evidence="2 3" key="1">
    <citation type="submission" date="2023-05" db="EMBL/GenBank/DDBJ databases">
        <title>B98-5 Cell Line De Novo Hybrid Assembly: An Optical Mapping Approach.</title>
        <authorList>
            <person name="Kananen K."/>
            <person name="Auerbach J.A."/>
            <person name="Kautto E."/>
            <person name="Blachly J.S."/>
        </authorList>
    </citation>
    <scope>NUCLEOTIDE SEQUENCE [LARGE SCALE GENOMIC DNA]</scope>
    <source>
        <strain evidence="2">B95-8</strain>
        <tissue evidence="2">Cell line</tissue>
    </source>
</reference>
<feature type="region of interest" description="Disordered" evidence="1">
    <location>
        <begin position="84"/>
        <end position="112"/>
    </location>
</feature>
<evidence type="ECO:0000256" key="1">
    <source>
        <dbReference type="SAM" id="MobiDB-lite"/>
    </source>
</evidence>
<feature type="compositionally biased region" description="Basic and acidic residues" evidence="1">
    <location>
        <begin position="45"/>
        <end position="61"/>
    </location>
</feature>
<comment type="caution">
    <text evidence="2">The sequence shown here is derived from an EMBL/GenBank/DDBJ whole genome shotgun (WGS) entry which is preliminary data.</text>
</comment>
<proteinExistence type="predicted"/>
<protein>
    <submittedName>
        <fullName evidence="2">Uncharacterized protein</fullName>
    </submittedName>
</protein>
<keyword evidence="3" id="KW-1185">Reference proteome</keyword>
<evidence type="ECO:0000313" key="3">
    <source>
        <dbReference type="Proteomes" id="UP001266305"/>
    </source>
</evidence>
<dbReference type="EMBL" id="JASSZA010000009">
    <property type="protein sequence ID" value="KAK2101351.1"/>
    <property type="molecule type" value="Genomic_DNA"/>
</dbReference>
<organism evidence="2 3">
    <name type="scientific">Saguinus oedipus</name>
    <name type="common">Cotton-top tamarin</name>
    <name type="synonym">Oedipomidas oedipus</name>
    <dbReference type="NCBI Taxonomy" id="9490"/>
    <lineage>
        <taxon>Eukaryota</taxon>
        <taxon>Metazoa</taxon>
        <taxon>Chordata</taxon>
        <taxon>Craniata</taxon>
        <taxon>Vertebrata</taxon>
        <taxon>Euteleostomi</taxon>
        <taxon>Mammalia</taxon>
        <taxon>Eutheria</taxon>
        <taxon>Euarchontoglires</taxon>
        <taxon>Primates</taxon>
        <taxon>Haplorrhini</taxon>
        <taxon>Platyrrhini</taxon>
        <taxon>Cebidae</taxon>
        <taxon>Callitrichinae</taxon>
        <taxon>Saguinus</taxon>
    </lineage>
</organism>
<dbReference type="Proteomes" id="UP001266305">
    <property type="component" value="Unassembled WGS sequence"/>
</dbReference>
<feature type="compositionally biased region" description="Polar residues" evidence="1">
    <location>
        <begin position="96"/>
        <end position="112"/>
    </location>
</feature>
<accession>A0ABQ9UW76</accession>
<evidence type="ECO:0000313" key="2">
    <source>
        <dbReference type="EMBL" id="KAK2101351.1"/>
    </source>
</evidence>
<feature type="region of interest" description="Disordered" evidence="1">
    <location>
        <begin position="42"/>
        <end position="71"/>
    </location>
</feature>